<dbReference type="PANTHER" id="PTHR14845">
    <property type="entry name" value="COILED-COIL DOMAIN-CONTAINING 166"/>
    <property type="match status" value="1"/>
</dbReference>
<reference evidence="3" key="1">
    <citation type="journal article" date="2019" name="Plant J.">
        <title>Chlorella vulgaris genome assembly and annotation reveals the molecular basis for metabolic acclimation to high light conditions.</title>
        <authorList>
            <person name="Cecchin M."/>
            <person name="Marcolungo L."/>
            <person name="Rossato M."/>
            <person name="Girolomoni L."/>
            <person name="Cosentino E."/>
            <person name="Cuine S."/>
            <person name="Li-Beisson Y."/>
            <person name="Delledonne M."/>
            <person name="Ballottari M."/>
        </authorList>
    </citation>
    <scope>NUCLEOTIDE SEQUENCE</scope>
    <source>
        <strain evidence="3">211/11P</strain>
    </source>
</reference>
<dbReference type="OrthoDB" id="515869at2759"/>
<dbReference type="PANTHER" id="PTHR14845:SF0">
    <property type="entry name" value="DUF4515 DOMAIN-CONTAINING PROTEIN"/>
    <property type="match status" value="1"/>
</dbReference>
<comment type="caution">
    <text evidence="3">The sequence shown here is derived from an EMBL/GenBank/DDBJ whole genome shotgun (WGS) entry which is preliminary data.</text>
</comment>
<evidence type="ECO:0000256" key="2">
    <source>
        <dbReference type="SAM" id="MobiDB-lite"/>
    </source>
</evidence>
<proteinExistence type="predicted"/>
<accession>A0A9D4Z3I6</accession>
<keyword evidence="4" id="KW-1185">Reference proteome</keyword>
<evidence type="ECO:0000313" key="3">
    <source>
        <dbReference type="EMBL" id="KAI3438926.1"/>
    </source>
</evidence>
<dbReference type="Proteomes" id="UP001055712">
    <property type="component" value="Unassembled WGS sequence"/>
</dbReference>
<sequence>MSAKQGAGSKGRGRPVRGAPPPPVEVKEPTEAEAEALLQQSRLQHAEAQLEVSQAAFGKLCNDHQQLQEVRRHEEREGYELSELFRRQLLSKNEQLASMQAEVSAAVTRLQETEAAAAQREAQLKQDFEAERQQMGAAVAAVRAELAAVAQYRQGKQELEQELHRLRSDKVGIAEALGEKVRTLQRRLYELGFGADGLGEGSKAAASDDEEATTCLEADLHRLLAHSRKVEGEIRLYGQEAEELQREMKALDSERAALLRDVRLKEEMEALYAKRGTLQAREICAAHSKIGTLERGLAQMAADYELEKAELEQQLRAQLADAANEQNGLRRLLRLRTRELRHLRHLAQEVLLQRSDVEAFLVAGIQQVRGEIAAEAAAAAGAARRLGPHRQAMQPALAASHDGPKMLEEPGGSMASISLAPSRRGSVASRAVAPSAATSPTAASSKDPAAAAAATVAGQLPGRIDVRELSWEDRERVLRLLFAKINKAAQQSAAPPVPQPQPPSPVLVSSPPPQLRGLATDAGPASLA</sequence>
<organism evidence="3 4">
    <name type="scientific">Chlorella vulgaris</name>
    <name type="common">Green alga</name>
    <dbReference type="NCBI Taxonomy" id="3077"/>
    <lineage>
        <taxon>Eukaryota</taxon>
        <taxon>Viridiplantae</taxon>
        <taxon>Chlorophyta</taxon>
        <taxon>core chlorophytes</taxon>
        <taxon>Trebouxiophyceae</taxon>
        <taxon>Chlorellales</taxon>
        <taxon>Chlorellaceae</taxon>
        <taxon>Chlorella clade</taxon>
        <taxon>Chlorella</taxon>
    </lineage>
</organism>
<feature type="coiled-coil region" evidence="1">
    <location>
        <begin position="227"/>
        <end position="261"/>
    </location>
</feature>
<protein>
    <submittedName>
        <fullName evidence="3">Uncharacterized protein</fullName>
    </submittedName>
</protein>
<evidence type="ECO:0000256" key="1">
    <source>
        <dbReference type="SAM" id="Coils"/>
    </source>
</evidence>
<feature type="compositionally biased region" description="Pro residues" evidence="2">
    <location>
        <begin position="495"/>
        <end position="514"/>
    </location>
</feature>
<feature type="region of interest" description="Disordered" evidence="2">
    <location>
        <begin position="385"/>
        <end position="420"/>
    </location>
</feature>
<dbReference type="EMBL" id="SIDB01000001">
    <property type="protein sequence ID" value="KAI3438926.1"/>
    <property type="molecule type" value="Genomic_DNA"/>
</dbReference>
<evidence type="ECO:0000313" key="4">
    <source>
        <dbReference type="Proteomes" id="UP001055712"/>
    </source>
</evidence>
<keyword evidence="1" id="KW-0175">Coiled coil</keyword>
<dbReference type="AlphaFoldDB" id="A0A9D4Z3I6"/>
<feature type="region of interest" description="Disordered" evidence="2">
    <location>
        <begin position="489"/>
        <end position="528"/>
    </location>
</feature>
<name>A0A9D4Z3I6_CHLVU</name>
<gene>
    <name evidence="3" type="ORF">D9Q98_001340</name>
</gene>
<feature type="region of interest" description="Disordered" evidence="2">
    <location>
        <begin position="1"/>
        <end position="32"/>
    </location>
</feature>
<feature type="coiled-coil region" evidence="1">
    <location>
        <begin position="294"/>
        <end position="332"/>
    </location>
</feature>
<feature type="coiled-coil region" evidence="1">
    <location>
        <begin position="142"/>
        <end position="176"/>
    </location>
</feature>
<reference evidence="3" key="2">
    <citation type="submission" date="2020-11" db="EMBL/GenBank/DDBJ databases">
        <authorList>
            <person name="Cecchin M."/>
            <person name="Marcolungo L."/>
            <person name="Rossato M."/>
            <person name="Girolomoni L."/>
            <person name="Cosentino E."/>
            <person name="Cuine S."/>
            <person name="Li-Beisson Y."/>
            <person name="Delledonne M."/>
            <person name="Ballottari M."/>
        </authorList>
    </citation>
    <scope>NUCLEOTIDE SEQUENCE</scope>
    <source>
        <strain evidence="3">211/11P</strain>
        <tissue evidence="3">Whole cell</tissue>
    </source>
</reference>